<dbReference type="RefSeq" id="WP_074521293.1">
    <property type="nucleotide sequence ID" value="NZ_FNHZ01000002.1"/>
</dbReference>
<dbReference type="GO" id="GO:0003677">
    <property type="term" value="F:DNA binding"/>
    <property type="evidence" value="ECO:0007669"/>
    <property type="project" value="UniProtKB-KW"/>
</dbReference>
<dbReference type="InterPro" id="IPR001647">
    <property type="entry name" value="HTH_TetR"/>
</dbReference>
<evidence type="ECO:0000259" key="2">
    <source>
        <dbReference type="Pfam" id="PF00440"/>
    </source>
</evidence>
<proteinExistence type="predicted"/>
<dbReference type="AlphaFoldDB" id="A0A1G9VWV5"/>
<keyword evidence="4" id="KW-1185">Reference proteome</keyword>
<dbReference type="Pfam" id="PF00440">
    <property type="entry name" value="TetR_N"/>
    <property type="match status" value="1"/>
</dbReference>
<keyword evidence="1" id="KW-0238">DNA-binding</keyword>
<name>A0A1G9VWV5_9FIRM</name>
<evidence type="ECO:0000256" key="1">
    <source>
        <dbReference type="ARBA" id="ARBA00023125"/>
    </source>
</evidence>
<accession>A0A1G9VWV5</accession>
<evidence type="ECO:0000313" key="3">
    <source>
        <dbReference type="EMBL" id="SDM76690.1"/>
    </source>
</evidence>
<evidence type="ECO:0000313" key="4">
    <source>
        <dbReference type="Proteomes" id="UP000187651"/>
    </source>
</evidence>
<dbReference type="InterPro" id="IPR036271">
    <property type="entry name" value="Tet_transcr_reg_TetR-rel_C_sf"/>
</dbReference>
<protein>
    <submittedName>
        <fullName evidence="3">Transcriptional regulator, TetR family</fullName>
    </submittedName>
</protein>
<dbReference type="SUPFAM" id="SSF46689">
    <property type="entry name" value="Homeodomain-like"/>
    <property type="match status" value="1"/>
</dbReference>
<organism evidence="3 4">
    <name type="scientific">Lachnospira pectinoschiza</name>
    <dbReference type="NCBI Taxonomy" id="28052"/>
    <lineage>
        <taxon>Bacteria</taxon>
        <taxon>Bacillati</taxon>
        <taxon>Bacillota</taxon>
        <taxon>Clostridia</taxon>
        <taxon>Lachnospirales</taxon>
        <taxon>Lachnospiraceae</taxon>
        <taxon>Lachnospira</taxon>
    </lineage>
</organism>
<sequence length="192" mass="22358">MDINEMKKTKIAIIDATIEEFNNKGMKFTMDELAKRLHMSKKTIYKIVDDKSELVIDAINYCFDLVKKEEARIINDPDLDIVEKLKRTVICIPDRFTNLDWMKVSEAVAAYPKIYEQFKLRIDNDWEPTFKLIDEGVKQGKLRPVNKELFKIMVEAGFEGVLKIRNEGNTDLSYQESLEEMISIVMVGIEIK</sequence>
<dbReference type="Proteomes" id="UP000187651">
    <property type="component" value="Unassembled WGS sequence"/>
</dbReference>
<dbReference type="Gene3D" id="1.10.357.10">
    <property type="entry name" value="Tetracycline Repressor, domain 2"/>
    <property type="match status" value="1"/>
</dbReference>
<dbReference type="InterPro" id="IPR009057">
    <property type="entry name" value="Homeodomain-like_sf"/>
</dbReference>
<reference evidence="4" key="1">
    <citation type="submission" date="2016-10" db="EMBL/GenBank/DDBJ databases">
        <authorList>
            <person name="Varghese N."/>
            <person name="Submissions S."/>
        </authorList>
    </citation>
    <scope>NUCLEOTIDE SEQUENCE [LARGE SCALE GENOMIC DNA]</scope>
    <source>
        <strain evidence="4">M83</strain>
    </source>
</reference>
<dbReference type="EMBL" id="FNHZ01000002">
    <property type="protein sequence ID" value="SDM76690.1"/>
    <property type="molecule type" value="Genomic_DNA"/>
</dbReference>
<dbReference type="OrthoDB" id="9812134at2"/>
<feature type="domain" description="HTH tetR-type" evidence="2">
    <location>
        <begin position="13"/>
        <end position="55"/>
    </location>
</feature>
<gene>
    <name evidence="3" type="ORF">SAMN05216544_1109</name>
</gene>
<dbReference type="SUPFAM" id="SSF48498">
    <property type="entry name" value="Tetracyclin repressor-like, C-terminal domain"/>
    <property type="match status" value="1"/>
</dbReference>